<dbReference type="PANTHER" id="PTHR12128">
    <property type="entry name" value="DIHYDRODIPICOLINATE SYNTHASE"/>
    <property type="match status" value="1"/>
</dbReference>
<gene>
    <name evidence="7" type="primary">dapA_4</name>
    <name evidence="8" type="ORF">B5F11_06850</name>
    <name evidence="9" type="ORF">DXC40_16450</name>
    <name evidence="7" type="ORF">ERS852551_02400</name>
</gene>
<feature type="binding site" evidence="6">
    <location>
        <position position="208"/>
    </location>
    <ligand>
        <name>pyruvate</name>
        <dbReference type="ChEBI" id="CHEBI:15361"/>
    </ligand>
</feature>
<evidence type="ECO:0000256" key="6">
    <source>
        <dbReference type="PIRSR" id="PIRSR001365-2"/>
    </source>
</evidence>
<keyword evidence="2 4" id="KW-0456">Lyase</keyword>
<dbReference type="PANTHER" id="PTHR12128:SF66">
    <property type="entry name" value="4-HYDROXY-2-OXOGLUTARATE ALDOLASE, MITOCHONDRIAL"/>
    <property type="match status" value="1"/>
</dbReference>
<proteinExistence type="inferred from homology"/>
<evidence type="ECO:0000256" key="2">
    <source>
        <dbReference type="ARBA" id="ARBA00023239"/>
    </source>
</evidence>
<dbReference type="SMART" id="SM01130">
    <property type="entry name" value="DHDPS"/>
    <property type="match status" value="1"/>
</dbReference>
<comment type="similarity">
    <text evidence="1 4">Belongs to the DapA family.</text>
</comment>
<dbReference type="InterPro" id="IPR020625">
    <property type="entry name" value="Schiff_base-form_aldolases_AS"/>
</dbReference>
<dbReference type="Pfam" id="PF00701">
    <property type="entry name" value="DHDPS"/>
    <property type="match status" value="1"/>
</dbReference>
<sequence>MKKLFGVTTAMTTLFTADGAPDVQAMRELTDFLIEKGVNCLYPLGTTGEMLRMTVEERKLVAKTVVEQAAGRCTVFIHVGAMRQEDAIELAKHAYEIGADGIGVVSPQFFGANDREIEEFYVAVAGSVPQDYPVYLYNIPQCAANDIKTCVAQNVANRCKNVIGIKYSYPDFIRTYEYLEINGGDFSVMQGQDKMFFPALMMGCDGTVSGISGVYPEPFVAVYKAYCDGDYKRANELQHVCIKYCSALRGGSNMAYFKEALKMRGLKSGHMKAPQLDLTPAEIEELKHDLDAIPEKY</sequence>
<dbReference type="GO" id="GO:0044281">
    <property type="term" value="P:small molecule metabolic process"/>
    <property type="evidence" value="ECO:0007669"/>
    <property type="project" value="UniProtKB-ARBA"/>
</dbReference>
<dbReference type="AlphaFoldDB" id="A0A174S6V8"/>
<evidence type="ECO:0000313" key="11">
    <source>
        <dbReference type="Proteomes" id="UP000196386"/>
    </source>
</evidence>
<dbReference type="PRINTS" id="PR00146">
    <property type="entry name" value="DHPICSNTHASE"/>
</dbReference>
<keyword evidence="3" id="KW-0704">Schiff base</keyword>
<dbReference type="EMBL" id="QVME01000012">
    <property type="protein sequence ID" value="RGE65605.1"/>
    <property type="molecule type" value="Genomic_DNA"/>
</dbReference>
<evidence type="ECO:0000313" key="8">
    <source>
        <dbReference type="EMBL" id="OUP70038.1"/>
    </source>
</evidence>
<evidence type="ECO:0000313" key="12">
    <source>
        <dbReference type="Proteomes" id="UP000260828"/>
    </source>
</evidence>
<dbReference type="EMBL" id="CZBE01000016">
    <property type="protein sequence ID" value="CUP92101.1"/>
    <property type="molecule type" value="Genomic_DNA"/>
</dbReference>
<dbReference type="PIRSF" id="PIRSF001365">
    <property type="entry name" value="DHDPS"/>
    <property type="match status" value="1"/>
</dbReference>
<dbReference type="RefSeq" id="WP_055245475.1">
    <property type="nucleotide sequence ID" value="NZ_CABIWA010000018.1"/>
</dbReference>
<dbReference type="InterPro" id="IPR002220">
    <property type="entry name" value="DapA-like"/>
</dbReference>
<dbReference type="EC" id="4.3.3.7" evidence="7"/>
<evidence type="ECO:0000256" key="4">
    <source>
        <dbReference type="PIRNR" id="PIRNR001365"/>
    </source>
</evidence>
<dbReference type="GO" id="GO:0008840">
    <property type="term" value="F:4-hydroxy-tetrahydrodipicolinate synthase activity"/>
    <property type="evidence" value="ECO:0007669"/>
    <property type="project" value="UniProtKB-EC"/>
</dbReference>
<dbReference type="CDD" id="cd00408">
    <property type="entry name" value="DHDPS-like"/>
    <property type="match status" value="1"/>
</dbReference>
<organism evidence="7 10">
    <name type="scientific">Anaerotruncus colihominis</name>
    <dbReference type="NCBI Taxonomy" id="169435"/>
    <lineage>
        <taxon>Bacteria</taxon>
        <taxon>Bacillati</taxon>
        <taxon>Bacillota</taxon>
        <taxon>Clostridia</taxon>
        <taxon>Eubacteriales</taxon>
        <taxon>Oscillospiraceae</taxon>
        <taxon>Anaerotruncus</taxon>
    </lineage>
</organism>
<dbReference type="EMBL" id="NFKP01000006">
    <property type="protein sequence ID" value="OUP70038.1"/>
    <property type="molecule type" value="Genomic_DNA"/>
</dbReference>
<reference evidence="8" key="3">
    <citation type="journal article" date="2018" name="BMC Genomics">
        <title>Whole genome sequencing and function prediction of 133 gut anaerobes isolated from chicken caecum in pure cultures.</title>
        <authorList>
            <person name="Medvecky M."/>
            <person name="Cejkova D."/>
            <person name="Polansky O."/>
            <person name="Karasova D."/>
            <person name="Kubasova T."/>
            <person name="Cizek A."/>
            <person name="Rychlik I."/>
        </authorList>
    </citation>
    <scope>NUCLEOTIDE SEQUENCE</scope>
    <source>
        <strain evidence="8">An175</strain>
    </source>
</reference>
<name>A0A174S6V8_9FIRM</name>
<dbReference type="PROSITE" id="PS00666">
    <property type="entry name" value="DHDPS_2"/>
    <property type="match status" value="1"/>
</dbReference>
<evidence type="ECO:0000313" key="9">
    <source>
        <dbReference type="EMBL" id="RGE65605.1"/>
    </source>
</evidence>
<dbReference type="Proteomes" id="UP000260828">
    <property type="component" value="Unassembled WGS sequence"/>
</dbReference>
<evidence type="ECO:0000256" key="1">
    <source>
        <dbReference type="ARBA" id="ARBA00007592"/>
    </source>
</evidence>
<dbReference type="InterPro" id="IPR013785">
    <property type="entry name" value="Aldolase_TIM"/>
</dbReference>
<reference evidence="11" key="2">
    <citation type="submission" date="2017-04" db="EMBL/GenBank/DDBJ databases">
        <title>Function of individual gut microbiota members based on whole genome sequencing of pure cultures obtained from chicken caecum.</title>
        <authorList>
            <person name="Medvecky M."/>
            <person name="Cejkova D."/>
            <person name="Polansky O."/>
            <person name="Karasova D."/>
            <person name="Kubasova T."/>
            <person name="Cizek A."/>
            <person name="Rychlik I."/>
        </authorList>
    </citation>
    <scope>NUCLEOTIDE SEQUENCE [LARGE SCALE GENOMIC DNA]</scope>
    <source>
        <strain evidence="11">An175</strain>
    </source>
</reference>
<feature type="active site" description="Schiff-base intermediate with substrate" evidence="5">
    <location>
        <position position="166"/>
    </location>
</feature>
<evidence type="ECO:0000256" key="3">
    <source>
        <dbReference type="ARBA" id="ARBA00023270"/>
    </source>
</evidence>
<dbReference type="SUPFAM" id="SSF51569">
    <property type="entry name" value="Aldolase"/>
    <property type="match status" value="1"/>
</dbReference>
<evidence type="ECO:0000313" key="10">
    <source>
        <dbReference type="Proteomes" id="UP000095765"/>
    </source>
</evidence>
<protein>
    <submittedName>
        <fullName evidence="7 8">Dihydrodipicolinate synthase</fullName>
        <ecNumber evidence="7">4.3.3.7</ecNumber>
    </submittedName>
</protein>
<dbReference type="OrthoDB" id="9796205at2"/>
<dbReference type="Proteomes" id="UP000196386">
    <property type="component" value="Unassembled WGS sequence"/>
</dbReference>
<feature type="binding site" evidence="6">
    <location>
        <position position="47"/>
    </location>
    <ligand>
        <name>pyruvate</name>
        <dbReference type="ChEBI" id="CHEBI:15361"/>
    </ligand>
</feature>
<dbReference type="Gene3D" id="3.20.20.70">
    <property type="entry name" value="Aldolase class I"/>
    <property type="match status" value="1"/>
</dbReference>
<reference evidence="9 12" key="4">
    <citation type="submission" date="2018-08" db="EMBL/GenBank/DDBJ databases">
        <title>A genome reference for cultivated species of the human gut microbiota.</title>
        <authorList>
            <person name="Zou Y."/>
            <person name="Xue W."/>
            <person name="Luo G."/>
        </authorList>
    </citation>
    <scope>NUCLEOTIDE SEQUENCE [LARGE SCALE GENOMIC DNA]</scope>
    <source>
        <strain evidence="9 12">TF05-12AC</strain>
    </source>
</reference>
<evidence type="ECO:0000313" key="7">
    <source>
        <dbReference type="EMBL" id="CUP92101.1"/>
    </source>
</evidence>
<evidence type="ECO:0000256" key="5">
    <source>
        <dbReference type="PIRSR" id="PIRSR001365-1"/>
    </source>
</evidence>
<feature type="active site" description="Proton donor/acceptor" evidence="5">
    <location>
        <position position="137"/>
    </location>
</feature>
<dbReference type="Proteomes" id="UP000095765">
    <property type="component" value="Unassembled WGS sequence"/>
</dbReference>
<reference evidence="7 10" key="1">
    <citation type="submission" date="2015-09" db="EMBL/GenBank/DDBJ databases">
        <authorList>
            <consortium name="Pathogen Informatics"/>
        </authorList>
    </citation>
    <scope>NUCLEOTIDE SEQUENCE [LARGE SCALE GENOMIC DNA]</scope>
    <source>
        <strain evidence="7 10">2789STDY5834939</strain>
    </source>
</reference>
<accession>A0A174S6V8</accession>